<evidence type="ECO:0000313" key="2">
    <source>
        <dbReference type="Proteomes" id="UP001595829"/>
    </source>
</evidence>
<dbReference type="Proteomes" id="UP001595829">
    <property type="component" value="Unassembled WGS sequence"/>
</dbReference>
<organism evidence="1 2">
    <name type="scientific">Streptomyces coeruleoprunus</name>
    <dbReference type="NCBI Taxonomy" id="285563"/>
    <lineage>
        <taxon>Bacteria</taxon>
        <taxon>Bacillati</taxon>
        <taxon>Actinomycetota</taxon>
        <taxon>Actinomycetes</taxon>
        <taxon>Kitasatosporales</taxon>
        <taxon>Streptomycetaceae</taxon>
        <taxon>Streptomyces</taxon>
    </lineage>
</organism>
<dbReference type="EMBL" id="JBHSJD010000026">
    <property type="protein sequence ID" value="MFC5026605.1"/>
    <property type="molecule type" value="Genomic_DNA"/>
</dbReference>
<reference evidence="2" key="1">
    <citation type="journal article" date="2019" name="Int. J. Syst. Evol. Microbiol.">
        <title>The Global Catalogue of Microorganisms (GCM) 10K type strain sequencing project: providing services to taxonomists for standard genome sequencing and annotation.</title>
        <authorList>
            <consortium name="The Broad Institute Genomics Platform"/>
            <consortium name="The Broad Institute Genome Sequencing Center for Infectious Disease"/>
            <person name="Wu L."/>
            <person name="Ma J."/>
        </authorList>
    </citation>
    <scope>NUCLEOTIDE SEQUENCE [LARGE SCALE GENOMIC DNA]</scope>
    <source>
        <strain evidence="2">CGMCC 4.1648</strain>
    </source>
</reference>
<gene>
    <name evidence="1" type="ORF">ACFPM3_31180</name>
</gene>
<dbReference type="RefSeq" id="WP_380840067.1">
    <property type="nucleotide sequence ID" value="NZ_JBHMCZ010000004.1"/>
</dbReference>
<name>A0ABV9XR14_9ACTN</name>
<keyword evidence="2" id="KW-1185">Reference proteome</keyword>
<evidence type="ECO:0000313" key="1">
    <source>
        <dbReference type="EMBL" id="MFC5026605.1"/>
    </source>
</evidence>
<protein>
    <submittedName>
        <fullName evidence="1">Uncharacterized protein</fullName>
    </submittedName>
</protein>
<proteinExistence type="predicted"/>
<accession>A0ABV9XR14</accession>
<comment type="caution">
    <text evidence="1">The sequence shown here is derived from an EMBL/GenBank/DDBJ whole genome shotgun (WGS) entry which is preliminary data.</text>
</comment>
<sequence length="47" mass="5085">MTARVPVYDTGMLIALADRKAKAVRMREDLTAVPHRAVVLGPVPAQV</sequence>